<protein>
    <submittedName>
        <fullName evidence="1">Uncharacterized protein</fullName>
    </submittedName>
</protein>
<reference evidence="1 2" key="1">
    <citation type="submission" date="2019-04" db="EMBL/GenBank/DDBJ databases">
        <authorList>
            <person name="Brisse S."/>
            <person name="Rodrigues C."/>
        </authorList>
    </citation>
    <scope>NUCLEOTIDE SEQUENCE [LARGE SCALE GENOMIC DNA]</scope>
    <source>
        <strain evidence="1">SB5857</strain>
    </source>
</reference>
<dbReference type="RefSeq" id="WP_261363032.1">
    <property type="nucleotide sequence ID" value="NZ_CAAHGQ010000014.1"/>
</dbReference>
<name>A0A8B6IV19_9ENTR</name>
<dbReference type="Proteomes" id="UP000328848">
    <property type="component" value="Unassembled WGS sequence"/>
</dbReference>
<accession>A0A8B6IV19</accession>
<sequence>MWRTLAAFGEEGWTIYYLEERGSERRIVSVVFYLPNNILLSGSA</sequence>
<gene>
    <name evidence="1" type="ORF">SB5857_03980</name>
</gene>
<proteinExistence type="predicted"/>
<dbReference type="EMBL" id="CAAHGQ010000014">
    <property type="protein sequence ID" value="VGQ07031.1"/>
    <property type="molecule type" value="Genomic_DNA"/>
</dbReference>
<evidence type="ECO:0000313" key="1">
    <source>
        <dbReference type="EMBL" id="VGQ07031.1"/>
    </source>
</evidence>
<dbReference type="AlphaFoldDB" id="A0A8B6IV19"/>
<evidence type="ECO:0000313" key="2">
    <source>
        <dbReference type="Proteomes" id="UP000328848"/>
    </source>
</evidence>
<organism evidence="1 2">
    <name type="scientific">Klebsiella africana</name>
    <dbReference type="NCBI Taxonomy" id="2489010"/>
    <lineage>
        <taxon>Bacteria</taxon>
        <taxon>Pseudomonadati</taxon>
        <taxon>Pseudomonadota</taxon>
        <taxon>Gammaproteobacteria</taxon>
        <taxon>Enterobacterales</taxon>
        <taxon>Enterobacteriaceae</taxon>
        <taxon>Klebsiella/Raoultella group</taxon>
        <taxon>Klebsiella</taxon>
    </lineage>
</organism>
<comment type="caution">
    <text evidence="1">The sequence shown here is derived from an EMBL/GenBank/DDBJ whole genome shotgun (WGS) entry which is preliminary data.</text>
</comment>